<accession>A0A3S5FC80</accession>
<reference evidence="1" key="1">
    <citation type="submission" date="2018-11" db="EMBL/GenBank/DDBJ databases">
        <authorList>
            <consortium name="Pathogen Informatics"/>
        </authorList>
    </citation>
    <scope>NUCLEOTIDE SEQUENCE</scope>
</reference>
<protein>
    <submittedName>
        <fullName evidence="1">Uncharacterized protein</fullName>
    </submittedName>
</protein>
<evidence type="ECO:0000313" key="1">
    <source>
        <dbReference type="EMBL" id="VEL10837.1"/>
    </source>
</evidence>
<dbReference type="Proteomes" id="UP000784294">
    <property type="component" value="Unassembled WGS sequence"/>
</dbReference>
<proteinExistence type="predicted"/>
<dbReference type="EMBL" id="CAAALY010010072">
    <property type="protein sequence ID" value="VEL10837.1"/>
    <property type="molecule type" value="Genomic_DNA"/>
</dbReference>
<evidence type="ECO:0000313" key="2">
    <source>
        <dbReference type="Proteomes" id="UP000784294"/>
    </source>
</evidence>
<sequence>MLKVKRQAQNNSSTQHGQCCFSPVSLQMSTPARFALGLESDQALGLIRLHSLSAKEGFNSVY</sequence>
<gene>
    <name evidence="1" type="ORF">PXEA_LOCUS4277</name>
</gene>
<organism evidence="1 2">
    <name type="scientific">Protopolystoma xenopodis</name>
    <dbReference type="NCBI Taxonomy" id="117903"/>
    <lineage>
        <taxon>Eukaryota</taxon>
        <taxon>Metazoa</taxon>
        <taxon>Spiralia</taxon>
        <taxon>Lophotrochozoa</taxon>
        <taxon>Platyhelminthes</taxon>
        <taxon>Monogenea</taxon>
        <taxon>Polyopisthocotylea</taxon>
        <taxon>Polystomatidea</taxon>
        <taxon>Polystomatidae</taxon>
        <taxon>Protopolystoma</taxon>
    </lineage>
</organism>
<comment type="caution">
    <text evidence="1">The sequence shown here is derived from an EMBL/GenBank/DDBJ whole genome shotgun (WGS) entry which is preliminary data.</text>
</comment>
<name>A0A3S5FC80_9PLAT</name>
<keyword evidence="2" id="KW-1185">Reference proteome</keyword>
<dbReference type="AlphaFoldDB" id="A0A3S5FC80"/>